<organism evidence="8 9">
    <name type="scientific">Imperialibacter roseus</name>
    <dbReference type="NCBI Taxonomy" id="1324217"/>
    <lineage>
        <taxon>Bacteria</taxon>
        <taxon>Pseudomonadati</taxon>
        <taxon>Bacteroidota</taxon>
        <taxon>Cytophagia</taxon>
        <taxon>Cytophagales</taxon>
        <taxon>Flammeovirgaceae</taxon>
        <taxon>Imperialibacter</taxon>
    </lineage>
</organism>
<name>A0ABZ0IMF2_9BACT</name>
<dbReference type="Pfam" id="PF02265">
    <property type="entry name" value="S1-P1_nuclease"/>
    <property type="match status" value="1"/>
</dbReference>
<keyword evidence="5" id="KW-1015">Disulfide bond</keyword>
<dbReference type="EMBL" id="CP136051">
    <property type="protein sequence ID" value="WOK06213.1"/>
    <property type="molecule type" value="Genomic_DNA"/>
</dbReference>
<dbReference type="InterPro" id="IPR008947">
    <property type="entry name" value="PLipase_C/P1_nuclease_dom_sf"/>
</dbReference>
<keyword evidence="4" id="KW-0378">Hydrolase</keyword>
<feature type="signal peptide" evidence="7">
    <location>
        <begin position="1"/>
        <end position="20"/>
    </location>
</feature>
<evidence type="ECO:0000256" key="7">
    <source>
        <dbReference type="SAM" id="SignalP"/>
    </source>
</evidence>
<evidence type="ECO:0000256" key="1">
    <source>
        <dbReference type="ARBA" id="ARBA00022722"/>
    </source>
</evidence>
<evidence type="ECO:0000256" key="5">
    <source>
        <dbReference type="ARBA" id="ARBA00023157"/>
    </source>
</evidence>
<keyword evidence="2" id="KW-0479">Metal-binding</keyword>
<keyword evidence="7" id="KW-0732">Signal</keyword>
<accession>A0ABZ0IMF2</accession>
<dbReference type="RefSeq" id="WP_317488942.1">
    <property type="nucleotide sequence ID" value="NZ_CP136051.1"/>
</dbReference>
<evidence type="ECO:0000256" key="2">
    <source>
        <dbReference type="ARBA" id="ARBA00022723"/>
    </source>
</evidence>
<feature type="chain" id="PRO_5047195776" evidence="7">
    <location>
        <begin position="21"/>
        <end position="263"/>
    </location>
</feature>
<keyword evidence="6" id="KW-0325">Glycoprotein</keyword>
<keyword evidence="9" id="KW-1185">Reference proteome</keyword>
<dbReference type="PANTHER" id="PTHR33146:SF26">
    <property type="entry name" value="ENDONUCLEASE 4"/>
    <property type="match status" value="1"/>
</dbReference>
<protein>
    <submittedName>
        <fullName evidence="8">S1/P1 nuclease</fullName>
    </submittedName>
</protein>
<sequence length="263" mass="29687">MKRIMLPLTVLLMLTFSAQAVNTTSNVLWGQTGHRVVGLVAERHLTKKAKANIGKILGGESLAIVSNYMDFIKSDPTYKHMDPWHYCTIPDGQAYEQAGTPSEGDVIATIERLKSELKSKQFTDRDEAFAIKMLAHLVGDIHQPLHVGNGNDRGGNDVKLKYFWESSNLHRVWDSDMIDGQQLSYTEFADWVDTEDKATVAAWQKNVTTDWAYESMGLREQVYNLPEDLSLSYRYNFDNIDAVKLRLVQAGVRLAGLLNEIYG</sequence>
<evidence type="ECO:0000256" key="6">
    <source>
        <dbReference type="ARBA" id="ARBA00023180"/>
    </source>
</evidence>
<gene>
    <name evidence="8" type="ORF">RT717_24355</name>
</gene>
<evidence type="ECO:0000256" key="4">
    <source>
        <dbReference type="ARBA" id="ARBA00022801"/>
    </source>
</evidence>
<dbReference type="Gene3D" id="1.10.575.10">
    <property type="entry name" value="P1 Nuclease"/>
    <property type="match status" value="1"/>
</dbReference>
<proteinExistence type="predicted"/>
<keyword evidence="3" id="KW-0255">Endonuclease</keyword>
<reference evidence="8 9" key="1">
    <citation type="journal article" date="2023" name="Microbiol. Resour. Announc.">
        <title>Complete Genome Sequence of Imperialibacter roseus strain P4T.</title>
        <authorList>
            <person name="Tizabi D.R."/>
            <person name="Bachvaroff T."/>
            <person name="Hill R.T."/>
        </authorList>
    </citation>
    <scope>NUCLEOTIDE SEQUENCE [LARGE SCALE GENOMIC DNA]</scope>
    <source>
        <strain evidence="8 9">P4T</strain>
    </source>
</reference>
<evidence type="ECO:0000313" key="9">
    <source>
        <dbReference type="Proteomes" id="UP001302349"/>
    </source>
</evidence>
<dbReference type="Proteomes" id="UP001302349">
    <property type="component" value="Chromosome"/>
</dbReference>
<dbReference type="SUPFAM" id="SSF48537">
    <property type="entry name" value="Phospholipase C/P1 nuclease"/>
    <property type="match status" value="1"/>
</dbReference>
<evidence type="ECO:0000313" key="8">
    <source>
        <dbReference type="EMBL" id="WOK06213.1"/>
    </source>
</evidence>
<dbReference type="PANTHER" id="PTHR33146">
    <property type="entry name" value="ENDONUCLEASE 4"/>
    <property type="match status" value="1"/>
</dbReference>
<keyword evidence="1" id="KW-0540">Nuclease</keyword>
<dbReference type="CDD" id="cd11010">
    <property type="entry name" value="S1-P1_nuclease"/>
    <property type="match status" value="1"/>
</dbReference>
<evidence type="ECO:0000256" key="3">
    <source>
        <dbReference type="ARBA" id="ARBA00022759"/>
    </source>
</evidence>
<dbReference type="InterPro" id="IPR003154">
    <property type="entry name" value="S1/P1nuclease"/>
</dbReference>